<dbReference type="EMBL" id="SNRW01018359">
    <property type="protein sequence ID" value="KAA6367412.1"/>
    <property type="molecule type" value="Genomic_DNA"/>
</dbReference>
<evidence type="ECO:0000313" key="2">
    <source>
        <dbReference type="Proteomes" id="UP000324800"/>
    </source>
</evidence>
<accession>A0A5J4UC14</accession>
<reference evidence="1 2" key="1">
    <citation type="submission" date="2019-03" db="EMBL/GenBank/DDBJ databases">
        <title>Single cell metagenomics reveals metabolic interactions within the superorganism composed of flagellate Streblomastix strix and complex community of Bacteroidetes bacteria on its surface.</title>
        <authorList>
            <person name="Treitli S.C."/>
            <person name="Kolisko M."/>
            <person name="Husnik F."/>
            <person name="Keeling P."/>
            <person name="Hampl V."/>
        </authorList>
    </citation>
    <scope>NUCLEOTIDE SEQUENCE [LARGE SCALE GENOMIC DNA]</scope>
    <source>
        <strain evidence="1">ST1C</strain>
    </source>
</reference>
<feature type="non-terminal residue" evidence="1">
    <location>
        <position position="150"/>
    </location>
</feature>
<protein>
    <submittedName>
        <fullName evidence="1">Uncharacterized protein</fullName>
    </submittedName>
</protein>
<dbReference type="AlphaFoldDB" id="A0A5J4UC14"/>
<comment type="caution">
    <text evidence="1">The sequence shown here is derived from an EMBL/GenBank/DDBJ whole genome shotgun (WGS) entry which is preliminary data.</text>
</comment>
<gene>
    <name evidence="1" type="ORF">EZS28_037060</name>
</gene>
<evidence type="ECO:0000313" key="1">
    <source>
        <dbReference type="EMBL" id="KAA6367412.1"/>
    </source>
</evidence>
<dbReference type="Proteomes" id="UP000324800">
    <property type="component" value="Unassembled WGS sequence"/>
</dbReference>
<organism evidence="1 2">
    <name type="scientific">Streblomastix strix</name>
    <dbReference type="NCBI Taxonomy" id="222440"/>
    <lineage>
        <taxon>Eukaryota</taxon>
        <taxon>Metamonada</taxon>
        <taxon>Preaxostyla</taxon>
        <taxon>Oxymonadida</taxon>
        <taxon>Streblomastigidae</taxon>
        <taxon>Streblomastix</taxon>
    </lineage>
</organism>
<proteinExistence type="predicted"/>
<name>A0A5J4UC14_9EUKA</name>
<sequence length="150" mass="16851">MIVLQFKQIAKFVDDPLIITTPCGSDPEIMLNLYPQQTLAIPPAESSSVLDEKKMSDAPYPVCDVRMLLENVLFLALIGYTLSPKIIPPTYQPEQPINSQFVMEVIPQYKQVSSPAFNMEYIDMDVLSPTSADIPADDIPFPVILEFRLM</sequence>